<dbReference type="CDD" id="cd05233">
    <property type="entry name" value="SDR_c"/>
    <property type="match status" value="1"/>
</dbReference>
<dbReference type="Proteomes" id="UP001367030">
    <property type="component" value="Unassembled WGS sequence"/>
</dbReference>
<evidence type="ECO:0000313" key="3">
    <source>
        <dbReference type="EMBL" id="MEJ8854259.1"/>
    </source>
</evidence>
<organism evidence="3 4">
    <name type="scientific">Variovorax robiniae</name>
    <dbReference type="NCBI Taxonomy" id="1836199"/>
    <lineage>
        <taxon>Bacteria</taxon>
        <taxon>Pseudomonadati</taxon>
        <taxon>Pseudomonadota</taxon>
        <taxon>Betaproteobacteria</taxon>
        <taxon>Burkholderiales</taxon>
        <taxon>Comamonadaceae</taxon>
        <taxon>Variovorax</taxon>
    </lineage>
</organism>
<dbReference type="EC" id="1.-.-.-" evidence="3"/>
<dbReference type="SUPFAM" id="SSF51735">
    <property type="entry name" value="NAD(P)-binding Rossmann-fold domains"/>
    <property type="match status" value="1"/>
</dbReference>
<evidence type="ECO:0000256" key="2">
    <source>
        <dbReference type="ARBA" id="ARBA00023002"/>
    </source>
</evidence>
<evidence type="ECO:0000313" key="4">
    <source>
        <dbReference type="Proteomes" id="UP001367030"/>
    </source>
</evidence>
<dbReference type="InterPro" id="IPR036291">
    <property type="entry name" value="NAD(P)-bd_dom_sf"/>
</dbReference>
<dbReference type="Pfam" id="PF13561">
    <property type="entry name" value="adh_short_C2"/>
    <property type="match status" value="1"/>
</dbReference>
<dbReference type="EMBL" id="JBBKZS010000002">
    <property type="protein sequence ID" value="MEJ8854259.1"/>
    <property type="molecule type" value="Genomic_DNA"/>
</dbReference>
<keyword evidence="4" id="KW-1185">Reference proteome</keyword>
<gene>
    <name evidence="3" type="ORF">WKW79_06750</name>
</gene>
<dbReference type="PANTHER" id="PTHR43669">
    <property type="entry name" value="5-KETO-D-GLUCONATE 5-REDUCTASE"/>
    <property type="match status" value="1"/>
</dbReference>
<evidence type="ECO:0000256" key="1">
    <source>
        <dbReference type="ARBA" id="ARBA00006484"/>
    </source>
</evidence>
<dbReference type="GO" id="GO:0016491">
    <property type="term" value="F:oxidoreductase activity"/>
    <property type="evidence" value="ECO:0007669"/>
    <property type="project" value="UniProtKB-KW"/>
</dbReference>
<accession>A0ABU8X3K9</accession>
<comment type="caution">
    <text evidence="3">The sequence shown here is derived from an EMBL/GenBank/DDBJ whole genome shotgun (WGS) entry which is preliminary data.</text>
</comment>
<comment type="similarity">
    <text evidence="1">Belongs to the short-chain dehydrogenases/reductases (SDR) family.</text>
</comment>
<name>A0ABU8X3K9_9BURK</name>
<sequence>MLLSNKVAVIHGGGGAMGGAVARAFAREGARVFLAGRTAVKLDAVATEIRALGGTASTAVVDALDTEAVEAHTASVVAEAGRIDIALNTVGFAHVQGVPVLQLALADYLHPIDSYARCNFITAKSIAAQMVKHRSGVILTMSTPGSRMAAPGIIGYCMTCAAVEVFTRVLAAELGPEGIRVLCLRPHATPEASAQGSHSHEVFRPMAEASGLTVAQMLDGAAEGTALKRLPTLEQVAQTAVFLASDHAAAMTGTVANLSCGAVLD</sequence>
<proteinExistence type="inferred from homology"/>
<dbReference type="RefSeq" id="WP_340334332.1">
    <property type="nucleotide sequence ID" value="NZ_JBBKZS010000002.1"/>
</dbReference>
<dbReference type="InterPro" id="IPR002347">
    <property type="entry name" value="SDR_fam"/>
</dbReference>
<keyword evidence="2 3" id="KW-0560">Oxidoreductase</keyword>
<dbReference type="PANTHER" id="PTHR43669:SF3">
    <property type="entry name" value="ALCOHOL DEHYDROGENASE, PUTATIVE (AFU_ORTHOLOGUE AFUA_3G03445)-RELATED"/>
    <property type="match status" value="1"/>
</dbReference>
<protein>
    <submittedName>
        <fullName evidence="3">SDR family oxidoreductase</fullName>
        <ecNumber evidence="3">1.-.-.-</ecNumber>
    </submittedName>
</protein>
<dbReference type="PRINTS" id="PR00081">
    <property type="entry name" value="GDHRDH"/>
</dbReference>
<dbReference type="Gene3D" id="3.40.50.720">
    <property type="entry name" value="NAD(P)-binding Rossmann-like Domain"/>
    <property type="match status" value="1"/>
</dbReference>
<reference evidence="3 4" key="1">
    <citation type="submission" date="2024-03" db="EMBL/GenBank/DDBJ databases">
        <title>Novel species of the genus Variovorax.</title>
        <authorList>
            <person name="Liu Q."/>
            <person name="Xin Y.-H."/>
        </authorList>
    </citation>
    <scope>NUCLEOTIDE SEQUENCE [LARGE SCALE GENOMIC DNA]</scope>
    <source>
        <strain evidence="3 4">KACC 18901</strain>
    </source>
</reference>